<evidence type="ECO:0000313" key="2">
    <source>
        <dbReference type="Proteomes" id="UP000622166"/>
    </source>
</evidence>
<comment type="caution">
    <text evidence="1">The sequence shown here is derived from an EMBL/GenBank/DDBJ whole genome shotgun (WGS) entry which is preliminary data.</text>
</comment>
<dbReference type="Proteomes" id="UP000622166">
    <property type="component" value="Unassembled WGS sequence"/>
</dbReference>
<evidence type="ECO:0000313" key="1">
    <source>
        <dbReference type="EMBL" id="GGZ04261.1"/>
    </source>
</evidence>
<accession>A0A918UGG0</accession>
<keyword evidence="2" id="KW-1185">Reference proteome</keyword>
<organism evidence="1 2">
    <name type="scientific">Streptomyces poonensis</name>
    <dbReference type="NCBI Taxonomy" id="68255"/>
    <lineage>
        <taxon>Bacteria</taxon>
        <taxon>Bacillati</taxon>
        <taxon>Actinomycetota</taxon>
        <taxon>Actinomycetes</taxon>
        <taxon>Kitasatosporales</taxon>
        <taxon>Streptomycetaceae</taxon>
        <taxon>Streptomyces</taxon>
    </lineage>
</organism>
<gene>
    <name evidence="1" type="ORF">GCM10010365_23990</name>
</gene>
<reference evidence="1" key="2">
    <citation type="submission" date="2020-09" db="EMBL/GenBank/DDBJ databases">
        <authorList>
            <person name="Sun Q."/>
            <person name="Ohkuma M."/>
        </authorList>
    </citation>
    <scope>NUCLEOTIDE SEQUENCE</scope>
    <source>
        <strain evidence="1">JCM 4815</strain>
    </source>
</reference>
<protein>
    <submittedName>
        <fullName evidence="1">Uncharacterized protein</fullName>
    </submittedName>
</protein>
<name>A0A918UGG0_9ACTN</name>
<reference evidence="1" key="1">
    <citation type="journal article" date="2014" name="Int. J. Syst. Evol. Microbiol.">
        <title>Complete genome sequence of Corynebacterium casei LMG S-19264T (=DSM 44701T), isolated from a smear-ripened cheese.</title>
        <authorList>
            <consortium name="US DOE Joint Genome Institute (JGI-PGF)"/>
            <person name="Walter F."/>
            <person name="Albersmeier A."/>
            <person name="Kalinowski J."/>
            <person name="Ruckert C."/>
        </authorList>
    </citation>
    <scope>NUCLEOTIDE SEQUENCE</scope>
    <source>
        <strain evidence="1">JCM 4815</strain>
    </source>
</reference>
<proteinExistence type="predicted"/>
<dbReference type="AlphaFoldDB" id="A0A918UGG0"/>
<dbReference type="EMBL" id="BMVW01000003">
    <property type="protein sequence ID" value="GGZ04261.1"/>
    <property type="molecule type" value="Genomic_DNA"/>
</dbReference>
<sequence length="192" mass="18678">MGETEKQSRQVRQDVVLAQVGVGGAAGLGPGGAGVAVAAAVTGSVVNPVGFQAAAAGAAVQQAGQQVGAVRGCCPGGAAVLDGDVVGLADQGRVGGPGGDDPVGRRVPTPDVVVAEAGVGRVEQVVVGALEVPDLVAGVAGLARMARTVVSTQRVPCRCGLRSGPAAAGQGMAASLRARVMRATLCRASRWV</sequence>